<feature type="transmembrane region" description="Helical" evidence="1">
    <location>
        <begin position="12"/>
        <end position="31"/>
    </location>
</feature>
<dbReference type="PATRIC" id="fig|1618486.3.peg.837"/>
<dbReference type="InterPro" id="IPR052159">
    <property type="entry name" value="Competence_DNA_uptake"/>
</dbReference>
<keyword evidence="3" id="KW-0378">Hydrolase</keyword>
<dbReference type="EMBL" id="LBSV01000011">
    <property type="protein sequence ID" value="KKQ25165.1"/>
    <property type="molecule type" value="Genomic_DNA"/>
</dbReference>
<dbReference type="CDD" id="cd07731">
    <property type="entry name" value="ComA-like_MBL-fold"/>
    <property type="match status" value="1"/>
</dbReference>
<name>A0A0G0GGI6_9BACT</name>
<dbReference type="PANTHER" id="PTHR30619:SF1">
    <property type="entry name" value="RECOMBINATION PROTEIN 2"/>
    <property type="match status" value="1"/>
</dbReference>
<comment type="caution">
    <text evidence="3">The sequence shown here is derived from an EMBL/GenBank/DDBJ whole genome shotgun (WGS) entry which is preliminary data.</text>
</comment>
<dbReference type="SMART" id="SM00849">
    <property type="entry name" value="Lactamase_B"/>
    <property type="match status" value="1"/>
</dbReference>
<dbReference type="Gene3D" id="3.60.15.10">
    <property type="entry name" value="Ribonuclease Z/Hydroxyacylglutathione hydrolase-like"/>
    <property type="match status" value="1"/>
</dbReference>
<sequence>MHDSPIKIRDLILAFLFSLIIIICLFFGSYFNRTTKIVFCDVGQGDAAYIRIKNKIDVLIDAGPDKKILNCLGRHMPFWDRKIELVILSHPNKDHYAGFSYIIERYKLDMFITVNPVITSKSYKKLVSKIIDKKIRFQYESAGDKIKIDQTLFDFYWPPGDFKSYQDNDYSLVFLFEENDFRLLFTGDASPKVLNSLYSLCVGNKNFCSLPVNILKIPHHGSRTGLTKKFLELADPMIAVISVGKNNSYGHPSKEVLDMLKAQNVKIKRTDVDGDIVFNLKE</sequence>
<evidence type="ECO:0000256" key="1">
    <source>
        <dbReference type="SAM" id="Phobius"/>
    </source>
</evidence>
<evidence type="ECO:0000313" key="4">
    <source>
        <dbReference type="Proteomes" id="UP000034917"/>
    </source>
</evidence>
<keyword evidence="1" id="KW-0812">Transmembrane</keyword>
<dbReference type="InterPro" id="IPR035681">
    <property type="entry name" value="ComA-like_MBL"/>
</dbReference>
<evidence type="ECO:0000259" key="2">
    <source>
        <dbReference type="SMART" id="SM00849"/>
    </source>
</evidence>
<keyword evidence="1" id="KW-0472">Membrane</keyword>
<dbReference type="AlphaFoldDB" id="A0A0G0GGI6"/>
<dbReference type="InterPro" id="IPR036866">
    <property type="entry name" value="RibonucZ/Hydroxyglut_hydro"/>
</dbReference>
<dbReference type="SUPFAM" id="SSF56281">
    <property type="entry name" value="Metallo-hydrolase/oxidoreductase"/>
    <property type="match status" value="1"/>
</dbReference>
<dbReference type="Proteomes" id="UP000034917">
    <property type="component" value="Unassembled WGS sequence"/>
</dbReference>
<protein>
    <submittedName>
        <fullName evidence="3">Putative hydrolase</fullName>
    </submittedName>
</protein>
<dbReference type="PANTHER" id="PTHR30619">
    <property type="entry name" value="DNA INTERNALIZATION/COMPETENCE PROTEIN COMEC/REC2"/>
    <property type="match status" value="1"/>
</dbReference>
<keyword evidence="1" id="KW-1133">Transmembrane helix</keyword>
<proteinExistence type="predicted"/>
<dbReference type="GO" id="GO:0016787">
    <property type="term" value="F:hydrolase activity"/>
    <property type="evidence" value="ECO:0007669"/>
    <property type="project" value="UniProtKB-KW"/>
</dbReference>
<gene>
    <name evidence="3" type="ORF">US40_C0011G0050</name>
</gene>
<accession>A0A0G0GGI6</accession>
<reference evidence="3 4" key="1">
    <citation type="journal article" date="2015" name="Nature">
        <title>rRNA introns, odd ribosomes, and small enigmatic genomes across a large radiation of phyla.</title>
        <authorList>
            <person name="Brown C.T."/>
            <person name="Hug L.A."/>
            <person name="Thomas B.C."/>
            <person name="Sharon I."/>
            <person name="Castelle C.J."/>
            <person name="Singh A."/>
            <person name="Wilkins M.J."/>
            <person name="Williams K.H."/>
            <person name="Banfield J.F."/>
        </authorList>
    </citation>
    <scope>NUCLEOTIDE SEQUENCE [LARGE SCALE GENOMIC DNA]</scope>
</reference>
<evidence type="ECO:0000313" key="3">
    <source>
        <dbReference type="EMBL" id="KKQ25165.1"/>
    </source>
</evidence>
<feature type="domain" description="Metallo-beta-lactamase" evidence="2">
    <location>
        <begin position="44"/>
        <end position="245"/>
    </location>
</feature>
<organism evidence="3 4">
    <name type="scientific">Candidatus Roizmanbacteria bacterium GW2011_GWC2_37_13</name>
    <dbReference type="NCBI Taxonomy" id="1618486"/>
    <lineage>
        <taxon>Bacteria</taxon>
        <taxon>Candidatus Roizmaniibacteriota</taxon>
    </lineage>
</organism>
<dbReference type="InterPro" id="IPR001279">
    <property type="entry name" value="Metallo-B-lactamas"/>
</dbReference>